<dbReference type="InterPro" id="IPR043130">
    <property type="entry name" value="CDP-OH_PTrfase_TM_dom"/>
</dbReference>
<dbReference type="GO" id="GO:0008444">
    <property type="term" value="F:CDP-diacylglycerol-glycerol-3-phosphate 3-phosphatidyltransferase activity"/>
    <property type="evidence" value="ECO:0007669"/>
    <property type="project" value="UniProtKB-EC"/>
</dbReference>
<evidence type="ECO:0000313" key="19">
    <source>
        <dbReference type="Proteomes" id="UP000253529"/>
    </source>
</evidence>
<comment type="caution">
    <text evidence="18">The sequence shown here is derived from an EMBL/GenBank/DDBJ whole genome shotgun (WGS) entry which is preliminary data.</text>
</comment>
<name>A0A366FMB0_9HYPH</name>
<dbReference type="OrthoDB" id="9796672at2"/>
<dbReference type="EC" id="2.7.8.5" evidence="5"/>
<evidence type="ECO:0000256" key="7">
    <source>
        <dbReference type="ARBA" id="ARBA00022516"/>
    </source>
</evidence>
<comment type="pathway">
    <text evidence="3">Lipid metabolism.</text>
</comment>
<sequence length="183" mass="19930">MQFTQLIRNVPNLITLARMVMTPIAVQMIVSDRYLAAFLIFLLAGVSDGVDGFIARRFGLRTELGAYLDPLADKALLISIYVSLAIYGALPAWVAIAVVSRDVMIVVAVIVSWLLDKPVEIRPVWVSKLNTAAQISLAGFALGARAYGLDPFPLQSVLEWLVAATVVASGGVYIAQWLDHMTR</sequence>
<organism evidence="18 19">
    <name type="scientific">Roseiarcus fermentans</name>
    <dbReference type="NCBI Taxonomy" id="1473586"/>
    <lineage>
        <taxon>Bacteria</taxon>
        <taxon>Pseudomonadati</taxon>
        <taxon>Pseudomonadota</taxon>
        <taxon>Alphaproteobacteria</taxon>
        <taxon>Hyphomicrobiales</taxon>
        <taxon>Roseiarcaceae</taxon>
        <taxon>Roseiarcus</taxon>
    </lineage>
</organism>
<keyword evidence="8 16" id="KW-0808">Transferase</keyword>
<evidence type="ECO:0000256" key="10">
    <source>
        <dbReference type="ARBA" id="ARBA00022989"/>
    </source>
</evidence>
<evidence type="ECO:0000256" key="8">
    <source>
        <dbReference type="ARBA" id="ARBA00022679"/>
    </source>
</evidence>
<dbReference type="GO" id="GO:0016020">
    <property type="term" value="C:membrane"/>
    <property type="evidence" value="ECO:0007669"/>
    <property type="project" value="UniProtKB-SubCell"/>
</dbReference>
<dbReference type="PROSITE" id="PS00379">
    <property type="entry name" value="CDP_ALCOHOL_P_TRANSF"/>
    <property type="match status" value="1"/>
</dbReference>
<comment type="subcellular location">
    <subcellularLocation>
        <location evidence="1">Membrane</location>
        <topology evidence="1">Multi-pass membrane protein</topology>
    </subcellularLocation>
</comment>
<dbReference type="Gene3D" id="1.20.120.1760">
    <property type="match status" value="1"/>
</dbReference>
<evidence type="ECO:0000256" key="14">
    <source>
        <dbReference type="ARBA" id="ARBA00023264"/>
    </source>
</evidence>
<evidence type="ECO:0000256" key="6">
    <source>
        <dbReference type="ARBA" id="ARBA00014944"/>
    </source>
</evidence>
<protein>
    <recommendedName>
        <fullName evidence="6">CDP-diacylglycerol--glycerol-3-phosphate 3-phosphatidyltransferase</fullName>
        <ecNumber evidence="5">2.7.8.5</ecNumber>
    </recommendedName>
</protein>
<evidence type="ECO:0000256" key="12">
    <source>
        <dbReference type="ARBA" id="ARBA00023136"/>
    </source>
</evidence>
<evidence type="ECO:0000256" key="1">
    <source>
        <dbReference type="ARBA" id="ARBA00004141"/>
    </source>
</evidence>
<keyword evidence="10 17" id="KW-1133">Transmembrane helix</keyword>
<evidence type="ECO:0000256" key="16">
    <source>
        <dbReference type="RuleBase" id="RU003750"/>
    </source>
</evidence>
<evidence type="ECO:0000256" key="2">
    <source>
        <dbReference type="ARBA" id="ARBA00005042"/>
    </source>
</evidence>
<proteinExistence type="inferred from homology"/>
<comment type="similarity">
    <text evidence="4 16">Belongs to the CDP-alcohol phosphatidyltransferase class-I family.</text>
</comment>
<evidence type="ECO:0000256" key="3">
    <source>
        <dbReference type="ARBA" id="ARBA00005189"/>
    </source>
</evidence>
<evidence type="ECO:0000256" key="13">
    <source>
        <dbReference type="ARBA" id="ARBA00023209"/>
    </source>
</evidence>
<dbReference type="GO" id="GO:0046474">
    <property type="term" value="P:glycerophospholipid biosynthetic process"/>
    <property type="evidence" value="ECO:0007669"/>
    <property type="project" value="TreeGrafter"/>
</dbReference>
<dbReference type="InterPro" id="IPR000462">
    <property type="entry name" value="CDP-OH_P_trans"/>
</dbReference>
<keyword evidence="11" id="KW-0443">Lipid metabolism</keyword>
<dbReference type="PIRSF" id="PIRSF000847">
    <property type="entry name" value="Phos_ph_gly_syn"/>
    <property type="match status" value="1"/>
</dbReference>
<keyword evidence="9 17" id="KW-0812">Transmembrane</keyword>
<evidence type="ECO:0000256" key="9">
    <source>
        <dbReference type="ARBA" id="ARBA00022692"/>
    </source>
</evidence>
<keyword evidence="12 17" id="KW-0472">Membrane</keyword>
<gene>
    <name evidence="18" type="ORF">DFR50_10794</name>
</gene>
<keyword evidence="19" id="KW-1185">Reference proteome</keyword>
<feature type="transmembrane region" description="Helical" evidence="17">
    <location>
        <begin position="160"/>
        <end position="178"/>
    </location>
</feature>
<keyword evidence="14" id="KW-1208">Phospholipid metabolism</keyword>
<dbReference type="InterPro" id="IPR048254">
    <property type="entry name" value="CDP_ALCOHOL_P_TRANSF_CS"/>
</dbReference>
<evidence type="ECO:0000256" key="4">
    <source>
        <dbReference type="ARBA" id="ARBA00010441"/>
    </source>
</evidence>
<comment type="pathway">
    <text evidence="2">Phospholipid metabolism; phosphatidylglycerol biosynthesis; phosphatidylglycerol from CDP-diacylglycerol: step 1/2.</text>
</comment>
<dbReference type="FunFam" id="1.20.120.1760:FF:000033">
    <property type="entry name" value="CDP-alcohol phosphatidyltransferase"/>
    <property type="match status" value="1"/>
</dbReference>
<keyword evidence="7" id="KW-0444">Lipid biosynthesis</keyword>
<reference evidence="18 19" key="1">
    <citation type="submission" date="2018-06" db="EMBL/GenBank/DDBJ databases">
        <title>Genomic Encyclopedia of Type Strains, Phase IV (KMG-IV): sequencing the most valuable type-strain genomes for metagenomic binning, comparative biology and taxonomic classification.</title>
        <authorList>
            <person name="Goeker M."/>
        </authorList>
    </citation>
    <scope>NUCLEOTIDE SEQUENCE [LARGE SCALE GENOMIC DNA]</scope>
    <source>
        <strain evidence="18 19">DSM 24875</strain>
    </source>
</reference>
<dbReference type="Pfam" id="PF01066">
    <property type="entry name" value="CDP-OH_P_transf"/>
    <property type="match status" value="1"/>
</dbReference>
<evidence type="ECO:0000256" key="5">
    <source>
        <dbReference type="ARBA" id="ARBA00013170"/>
    </source>
</evidence>
<dbReference type="Proteomes" id="UP000253529">
    <property type="component" value="Unassembled WGS sequence"/>
</dbReference>
<dbReference type="InterPro" id="IPR050324">
    <property type="entry name" value="CDP-alcohol_PTase-I"/>
</dbReference>
<dbReference type="RefSeq" id="WP_113888648.1">
    <property type="nucleotide sequence ID" value="NZ_QNRK01000007.1"/>
</dbReference>
<feature type="transmembrane region" description="Helical" evidence="17">
    <location>
        <begin position="12"/>
        <end position="30"/>
    </location>
</feature>
<accession>A0A366FMB0</accession>
<dbReference type="AlphaFoldDB" id="A0A366FMB0"/>
<comment type="catalytic activity">
    <reaction evidence="15">
        <text>a CDP-1,2-diacyl-sn-glycerol + sn-glycerol 3-phosphate = a 1,2-diacyl-sn-glycero-3-phospho-(1'-sn-glycero-3'-phosphate) + CMP + H(+)</text>
        <dbReference type="Rhea" id="RHEA:12593"/>
        <dbReference type="ChEBI" id="CHEBI:15378"/>
        <dbReference type="ChEBI" id="CHEBI:57597"/>
        <dbReference type="ChEBI" id="CHEBI:58332"/>
        <dbReference type="ChEBI" id="CHEBI:60110"/>
        <dbReference type="ChEBI" id="CHEBI:60377"/>
        <dbReference type="EC" id="2.7.8.5"/>
    </reaction>
</comment>
<feature type="transmembrane region" description="Helical" evidence="17">
    <location>
        <begin position="36"/>
        <end position="54"/>
    </location>
</feature>
<dbReference type="PANTHER" id="PTHR14269:SF62">
    <property type="entry name" value="CDP-DIACYLGLYCEROL--GLYCEROL-3-PHOSPHATE 3-PHOSPHATIDYLTRANSFERASE 1, CHLOROPLASTIC"/>
    <property type="match status" value="1"/>
</dbReference>
<dbReference type="InterPro" id="IPR004570">
    <property type="entry name" value="Phosphatidylglycerol_P_synth"/>
</dbReference>
<evidence type="ECO:0000256" key="15">
    <source>
        <dbReference type="ARBA" id="ARBA00048586"/>
    </source>
</evidence>
<evidence type="ECO:0000256" key="17">
    <source>
        <dbReference type="SAM" id="Phobius"/>
    </source>
</evidence>
<keyword evidence="13" id="KW-0594">Phospholipid biosynthesis</keyword>
<dbReference type="PANTHER" id="PTHR14269">
    <property type="entry name" value="CDP-DIACYLGLYCEROL--GLYCEROL-3-PHOSPHATE 3-PHOSPHATIDYLTRANSFERASE-RELATED"/>
    <property type="match status" value="1"/>
</dbReference>
<evidence type="ECO:0000256" key="11">
    <source>
        <dbReference type="ARBA" id="ARBA00023098"/>
    </source>
</evidence>
<dbReference type="EMBL" id="QNRK01000007">
    <property type="protein sequence ID" value="RBP15824.1"/>
    <property type="molecule type" value="Genomic_DNA"/>
</dbReference>
<evidence type="ECO:0000313" key="18">
    <source>
        <dbReference type="EMBL" id="RBP15824.1"/>
    </source>
</evidence>